<gene>
    <name evidence="1" type="ORF">V1633_06675</name>
</gene>
<dbReference type="Proteomes" id="UP001332243">
    <property type="component" value="Unassembled WGS sequence"/>
</dbReference>
<dbReference type="EMBL" id="JAZGQK010000006">
    <property type="protein sequence ID" value="MEE6258178.1"/>
    <property type="molecule type" value="Genomic_DNA"/>
</dbReference>
<sequence>MVAMLVLAAGCGGPAGPTAAPPGAVAAASADTRKAEAEQAVLAAYAGYLDALRKAESDGDPHDPRLADYLADPLLTRVRLAIRDAKEHGAMRTGKLVSDPTVTEVSLDTVPATVQIQDCLDSTGYRLVNRESRKVVRGSAGGRHVATATAVRYADGRWLISEGAVHKDQPC</sequence>
<accession>A0ABU7RNZ0</accession>
<proteinExistence type="predicted"/>
<protein>
    <recommendedName>
        <fullName evidence="3">Secreted protein/lipoprotein</fullName>
    </recommendedName>
</protein>
<keyword evidence="2" id="KW-1185">Reference proteome</keyword>
<evidence type="ECO:0000313" key="2">
    <source>
        <dbReference type="Proteomes" id="UP001332243"/>
    </source>
</evidence>
<comment type="caution">
    <text evidence="1">The sequence shown here is derived from an EMBL/GenBank/DDBJ whole genome shotgun (WGS) entry which is preliminary data.</text>
</comment>
<name>A0ABU7RNZ0_9ACTN</name>
<evidence type="ECO:0008006" key="3">
    <source>
        <dbReference type="Google" id="ProtNLM"/>
    </source>
</evidence>
<evidence type="ECO:0000313" key="1">
    <source>
        <dbReference type="EMBL" id="MEE6258178.1"/>
    </source>
</evidence>
<organism evidence="1 2">
    <name type="scientific">Plantactinospora sonchi</name>
    <dbReference type="NCBI Taxonomy" id="1544735"/>
    <lineage>
        <taxon>Bacteria</taxon>
        <taxon>Bacillati</taxon>
        <taxon>Actinomycetota</taxon>
        <taxon>Actinomycetes</taxon>
        <taxon>Micromonosporales</taxon>
        <taxon>Micromonosporaceae</taxon>
        <taxon>Plantactinospora</taxon>
    </lineage>
</organism>
<dbReference type="RefSeq" id="WP_331213795.1">
    <property type="nucleotide sequence ID" value="NZ_JAZGQK010000006.1"/>
</dbReference>
<reference evidence="1 2" key="1">
    <citation type="submission" date="2024-01" db="EMBL/GenBank/DDBJ databases">
        <title>Genome insights into Plantactinospora sonchi sp. nov.</title>
        <authorList>
            <person name="Wang L."/>
        </authorList>
    </citation>
    <scope>NUCLEOTIDE SEQUENCE [LARGE SCALE GENOMIC DNA]</scope>
    <source>
        <strain evidence="1 2">NEAU-QY2</strain>
    </source>
</reference>